<feature type="transmembrane region" description="Helical" evidence="8">
    <location>
        <begin position="194"/>
        <end position="218"/>
    </location>
</feature>
<feature type="transmembrane region" description="Helical" evidence="8">
    <location>
        <begin position="100"/>
        <end position="118"/>
    </location>
</feature>
<comment type="subcellular location">
    <subcellularLocation>
        <location evidence="1 8">Cell membrane</location>
        <topology evidence="1 8">Multi-pass membrane protein</topology>
    </subcellularLocation>
</comment>
<evidence type="ECO:0000256" key="1">
    <source>
        <dbReference type="ARBA" id="ARBA00004651"/>
    </source>
</evidence>
<evidence type="ECO:0000256" key="5">
    <source>
        <dbReference type="ARBA" id="ARBA00022692"/>
    </source>
</evidence>
<keyword evidence="7 8" id="KW-0472">Membrane</keyword>
<dbReference type="GO" id="GO:0005886">
    <property type="term" value="C:plasma membrane"/>
    <property type="evidence" value="ECO:0007669"/>
    <property type="project" value="UniProtKB-SubCell"/>
</dbReference>
<keyword evidence="3" id="KW-0813">Transport</keyword>
<keyword evidence="6 8" id="KW-1133">Transmembrane helix</keyword>
<evidence type="ECO:0000256" key="2">
    <source>
        <dbReference type="ARBA" id="ARBA00009142"/>
    </source>
</evidence>
<feature type="transmembrane region" description="Helical" evidence="8">
    <location>
        <begin position="76"/>
        <end position="94"/>
    </location>
</feature>
<dbReference type="PANTHER" id="PTHR30269:SF0">
    <property type="entry name" value="MEMBRANE TRANSPORTER PROTEIN YFCA-RELATED"/>
    <property type="match status" value="1"/>
</dbReference>
<sequence length="262" mass="27183">MEDLYIILALGLVAMIAGFIDAIAGGGGLITLPALLLAGIPPVSAIATNKLQAAAATFSATVSFARKGLIDWKKGLPIAAASFVGGVAGALSVSLVSKDILLAVVPVLLIFVALYFVFSPKLDGSKEGKARMSFFLFGLTVAPLLGFYDGVFGPGVGSFFLIAFIVLLGCKLLNAMSYTKLANVACNLGSLSVFLLHGSIIFPIAATMAVGAFVGANLGARFAVCFGSKLIKPLLIVISISMAVKLLIDERNPLYQMIVSMF</sequence>
<dbReference type="InterPro" id="IPR002781">
    <property type="entry name" value="TM_pro_TauE-like"/>
</dbReference>
<feature type="transmembrane region" description="Helical" evidence="8">
    <location>
        <begin position="6"/>
        <end position="32"/>
    </location>
</feature>
<dbReference type="Proteomes" id="UP000182715">
    <property type="component" value="Unassembled WGS sequence"/>
</dbReference>
<feature type="transmembrane region" description="Helical" evidence="8">
    <location>
        <begin position="230"/>
        <end position="248"/>
    </location>
</feature>
<reference evidence="9 10" key="1">
    <citation type="submission" date="2014-11" db="EMBL/GenBank/DDBJ databases">
        <authorList>
            <person name="Diene M.Seydina."/>
        </authorList>
    </citation>
    <scope>NUCLEOTIDE SEQUENCE [LARGE SCALE GENOMIC DNA]</scope>
    <source>
        <strain evidence="9 10">Neisseria meningitidis CHUV</strain>
    </source>
</reference>
<dbReference type="AlphaFoldDB" id="A0A0H5DMV7"/>
<evidence type="ECO:0000256" key="3">
    <source>
        <dbReference type="ARBA" id="ARBA00022448"/>
    </source>
</evidence>
<evidence type="ECO:0000313" key="10">
    <source>
        <dbReference type="Proteomes" id="UP000182715"/>
    </source>
</evidence>
<evidence type="ECO:0000256" key="8">
    <source>
        <dbReference type="RuleBase" id="RU363041"/>
    </source>
</evidence>
<feature type="transmembrane region" description="Helical" evidence="8">
    <location>
        <begin position="154"/>
        <end position="173"/>
    </location>
</feature>
<feature type="transmembrane region" description="Helical" evidence="8">
    <location>
        <begin position="130"/>
        <end position="148"/>
    </location>
</feature>
<protein>
    <recommendedName>
        <fullName evidence="8">Probable membrane transporter protein</fullName>
    </recommendedName>
</protein>
<evidence type="ECO:0000256" key="4">
    <source>
        <dbReference type="ARBA" id="ARBA00022475"/>
    </source>
</evidence>
<comment type="similarity">
    <text evidence="2 8">Belongs to the 4-toluene sulfonate uptake permease (TSUP) (TC 2.A.102) family.</text>
</comment>
<proteinExistence type="inferred from homology"/>
<evidence type="ECO:0000256" key="7">
    <source>
        <dbReference type="ARBA" id="ARBA00023136"/>
    </source>
</evidence>
<evidence type="ECO:0000313" key="9">
    <source>
        <dbReference type="EMBL" id="CRL92577.1"/>
    </source>
</evidence>
<keyword evidence="4 8" id="KW-1003">Cell membrane</keyword>
<organism evidence="9 10">
    <name type="scientific">Neisseria meningitidis serogroup B</name>
    <dbReference type="NCBI Taxonomy" id="491"/>
    <lineage>
        <taxon>Bacteria</taxon>
        <taxon>Pseudomonadati</taxon>
        <taxon>Pseudomonadota</taxon>
        <taxon>Betaproteobacteria</taxon>
        <taxon>Neisseriales</taxon>
        <taxon>Neisseriaceae</taxon>
        <taxon>Neisseria</taxon>
    </lineage>
</organism>
<keyword evidence="5 8" id="KW-0812">Transmembrane</keyword>
<accession>A0A0H5DMV7</accession>
<dbReference type="Pfam" id="PF01925">
    <property type="entry name" value="TauE"/>
    <property type="match status" value="1"/>
</dbReference>
<name>A0A0H5DMV7_NEIMI</name>
<dbReference type="EMBL" id="CVTF01000139">
    <property type="protein sequence ID" value="CRL92577.1"/>
    <property type="molecule type" value="Genomic_DNA"/>
</dbReference>
<evidence type="ECO:0000256" key="6">
    <source>
        <dbReference type="ARBA" id="ARBA00022989"/>
    </source>
</evidence>
<dbReference type="InterPro" id="IPR052017">
    <property type="entry name" value="TSUP"/>
</dbReference>
<dbReference type="PANTHER" id="PTHR30269">
    <property type="entry name" value="TRANSMEMBRANE PROTEIN YFCA"/>
    <property type="match status" value="1"/>
</dbReference>